<sequence>MSIDYTNLMKNKALMVCLAHLIAYIRNGRTILQSGMSCSKASWVIK</sequence>
<dbReference type="InParanoid" id="I1CKV7"/>
<gene>
    <name evidence="1" type="ORF">RO3G_13798</name>
</gene>
<dbReference type="AlphaFoldDB" id="I1CKV7"/>
<protein>
    <submittedName>
        <fullName evidence="1">Uncharacterized protein</fullName>
    </submittedName>
</protein>
<dbReference type="RefSeq" id="XP_067524483.1">
    <property type="nucleotide sequence ID" value="XM_067668382.1"/>
</dbReference>
<dbReference type="VEuPathDB" id="FungiDB:RO3G_13798"/>
<evidence type="ECO:0000313" key="2">
    <source>
        <dbReference type="Proteomes" id="UP000009138"/>
    </source>
</evidence>
<organism evidence="1 2">
    <name type="scientific">Rhizopus delemar (strain RA 99-880 / ATCC MYA-4621 / FGSC 9543 / NRRL 43880)</name>
    <name type="common">Mucormycosis agent</name>
    <name type="synonym">Rhizopus arrhizus var. delemar</name>
    <dbReference type="NCBI Taxonomy" id="246409"/>
    <lineage>
        <taxon>Eukaryota</taxon>
        <taxon>Fungi</taxon>
        <taxon>Fungi incertae sedis</taxon>
        <taxon>Mucoromycota</taxon>
        <taxon>Mucoromycotina</taxon>
        <taxon>Mucoromycetes</taxon>
        <taxon>Mucorales</taxon>
        <taxon>Mucorineae</taxon>
        <taxon>Rhizopodaceae</taxon>
        <taxon>Rhizopus</taxon>
    </lineage>
</organism>
<keyword evidence="2" id="KW-1185">Reference proteome</keyword>
<reference evidence="1 2" key="1">
    <citation type="journal article" date="2009" name="PLoS Genet.">
        <title>Genomic analysis of the basal lineage fungus Rhizopus oryzae reveals a whole-genome duplication.</title>
        <authorList>
            <person name="Ma L.-J."/>
            <person name="Ibrahim A.S."/>
            <person name="Skory C."/>
            <person name="Grabherr M.G."/>
            <person name="Burger G."/>
            <person name="Butler M."/>
            <person name="Elias M."/>
            <person name="Idnurm A."/>
            <person name="Lang B.F."/>
            <person name="Sone T."/>
            <person name="Abe A."/>
            <person name="Calvo S.E."/>
            <person name="Corrochano L.M."/>
            <person name="Engels R."/>
            <person name="Fu J."/>
            <person name="Hansberg W."/>
            <person name="Kim J.-M."/>
            <person name="Kodira C.D."/>
            <person name="Koehrsen M.J."/>
            <person name="Liu B."/>
            <person name="Miranda-Saavedra D."/>
            <person name="O'Leary S."/>
            <person name="Ortiz-Castellanos L."/>
            <person name="Poulter R."/>
            <person name="Rodriguez-Romero J."/>
            <person name="Ruiz-Herrera J."/>
            <person name="Shen Y.-Q."/>
            <person name="Zeng Q."/>
            <person name="Galagan J."/>
            <person name="Birren B.W."/>
            <person name="Cuomo C.A."/>
            <person name="Wickes B.L."/>
        </authorList>
    </citation>
    <scope>NUCLEOTIDE SEQUENCE [LARGE SCALE GENOMIC DNA]</scope>
    <source>
        <strain evidence="2">RA 99-880 / ATCC MYA-4621 / FGSC 9543 / NRRL 43880</strain>
    </source>
</reference>
<name>I1CKV7_RHIO9</name>
<proteinExistence type="predicted"/>
<dbReference type="GeneID" id="93620763"/>
<accession>I1CKV7</accession>
<evidence type="ECO:0000313" key="1">
    <source>
        <dbReference type="EMBL" id="EIE89087.1"/>
    </source>
</evidence>
<dbReference type="EMBL" id="CH476743">
    <property type="protein sequence ID" value="EIE89087.1"/>
    <property type="molecule type" value="Genomic_DNA"/>
</dbReference>
<dbReference type="Proteomes" id="UP000009138">
    <property type="component" value="Unassembled WGS sequence"/>
</dbReference>